<evidence type="ECO:0000256" key="3">
    <source>
        <dbReference type="ARBA" id="ARBA00023125"/>
    </source>
</evidence>
<keyword evidence="4" id="KW-0804">Transcription</keyword>
<evidence type="ECO:0000256" key="2">
    <source>
        <dbReference type="ARBA" id="ARBA00023015"/>
    </source>
</evidence>
<keyword evidence="9" id="KW-1185">Reference proteome</keyword>
<keyword evidence="2" id="KW-0805">Transcription regulation</keyword>
<dbReference type="Proteomes" id="UP000886818">
    <property type="component" value="Chromosome"/>
</dbReference>
<dbReference type="PANTHER" id="PTHR43214:SF39">
    <property type="entry name" value="TRANSCRIPTIONAL REGULATORY PROTEIN DEGU"/>
    <property type="match status" value="1"/>
</dbReference>
<evidence type="ECO:0000256" key="5">
    <source>
        <dbReference type="PROSITE-ProRule" id="PRU00169"/>
    </source>
</evidence>
<dbReference type="EMBL" id="CP078093">
    <property type="protein sequence ID" value="QXM05786.1"/>
    <property type="molecule type" value="Genomic_DNA"/>
</dbReference>
<feature type="modified residue" description="4-aspartylphosphate" evidence="5">
    <location>
        <position position="57"/>
    </location>
</feature>
<dbReference type="SMART" id="SM00448">
    <property type="entry name" value="REC"/>
    <property type="match status" value="1"/>
</dbReference>
<dbReference type="InterPro" id="IPR039420">
    <property type="entry name" value="WalR-like"/>
</dbReference>
<evidence type="ECO:0000256" key="4">
    <source>
        <dbReference type="ARBA" id="ARBA00023163"/>
    </source>
</evidence>
<dbReference type="InterPro" id="IPR058245">
    <property type="entry name" value="NreC/VraR/RcsB-like_REC"/>
</dbReference>
<dbReference type="PROSITE" id="PS50043">
    <property type="entry name" value="HTH_LUXR_2"/>
    <property type="match status" value="1"/>
</dbReference>
<evidence type="ECO:0000313" key="8">
    <source>
        <dbReference type="EMBL" id="QXM05786.1"/>
    </source>
</evidence>
<sequence>MDTKIKVLIADDHALMRQGLKQIIELEEDIEVVALAVDGEDTIKKSQQYKPDVILLDINMPNMNGIQALRRLKDMGTDSKIIMLTIHDDREYLFETMNIGASGYVLKDAESASLVKAIRDVCTGHSYIHPSLALELVKSYNKKDKEEHTYKKDKLTRREYEVLTLIAEGKNNREIAEDLFISEKTVKNHVSNIFKKIDVSDRTQAAIYAYKHNIKKI</sequence>
<keyword evidence="3" id="KW-0238">DNA-binding</keyword>
<dbReference type="PROSITE" id="PS00622">
    <property type="entry name" value="HTH_LUXR_1"/>
    <property type="match status" value="1"/>
</dbReference>
<dbReference type="InterPro" id="IPR000792">
    <property type="entry name" value="Tscrpt_reg_LuxR_C"/>
</dbReference>
<name>A0ABX8RAG2_9CLOT</name>
<dbReference type="SMART" id="SM00421">
    <property type="entry name" value="HTH_LUXR"/>
    <property type="match status" value="1"/>
</dbReference>
<evidence type="ECO:0000259" key="6">
    <source>
        <dbReference type="PROSITE" id="PS50043"/>
    </source>
</evidence>
<dbReference type="Pfam" id="PF00196">
    <property type="entry name" value="GerE"/>
    <property type="match status" value="1"/>
</dbReference>
<feature type="domain" description="HTH luxR-type" evidence="6">
    <location>
        <begin position="148"/>
        <end position="213"/>
    </location>
</feature>
<gene>
    <name evidence="8" type="ORF">KVH43_10505</name>
</gene>
<keyword evidence="1 5" id="KW-0597">Phosphoprotein</keyword>
<organism evidence="8 9">
    <name type="scientific">Crassaminicella indica</name>
    <dbReference type="NCBI Taxonomy" id="2855394"/>
    <lineage>
        <taxon>Bacteria</taxon>
        <taxon>Bacillati</taxon>
        <taxon>Bacillota</taxon>
        <taxon>Clostridia</taxon>
        <taxon>Eubacteriales</taxon>
        <taxon>Clostridiaceae</taxon>
        <taxon>Crassaminicella</taxon>
    </lineage>
</organism>
<reference evidence="8" key="1">
    <citation type="submission" date="2021-07" db="EMBL/GenBank/DDBJ databases">
        <title>Complete genome sequence of Crassaminicella sp. 143-21, isolated from a deep-sea hydrothermal vent.</title>
        <authorList>
            <person name="Li X."/>
        </authorList>
    </citation>
    <scope>NUCLEOTIDE SEQUENCE</scope>
    <source>
        <strain evidence="8">143-21</strain>
    </source>
</reference>
<dbReference type="CDD" id="cd17535">
    <property type="entry name" value="REC_NarL-like"/>
    <property type="match status" value="1"/>
</dbReference>
<dbReference type="CDD" id="cd06170">
    <property type="entry name" value="LuxR_C_like"/>
    <property type="match status" value="1"/>
</dbReference>
<accession>A0ABX8RAG2</accession>
<dbReference type="PANTHER" id="PTHR43214">
    <property type="entry name" value="TWO-COMPONENT RESPONSE REGULATOR"/>
    <property type="match status" value="1"/>
</dbReference>
<dbReference type="RefSeq" id="WP_218282484.1">
    <property type="nucleotide sequence ID" value="NZ_CP078093.1"/>
</dbReference>
<proteinExistence type="predicted"/>
<dbReference type="InterPro" id="IPR001789">
    <property type="entry name" value="Sig_transdc_resp-reg_receiver"/>
</dbReference>
<evidence type="ECO:0000313" key="9">
    <source>
        <dbReference type="Proteomes" id="UP000886818"/>
    </source>
</evidence>
<protein>
    <submittedName>
        <fullName evidence="8">Response regulator transcription factor</fullName>
    </submittedName>
</protein>
<evidence type="ECO:0000259" key="7">
    <source>
        <dbReference type="PROSITE" id="PS50110"/>
    </source>
</evidence>
<feature type="domain" description="Response regulatory" evidence="7">
    <location>
        <begin position="6"/>
        <end position="122"/>
    </location>
</feature>
<dbReference type="Pfam" id="PF00072">
    <property type="entry name" value="Response_reg"/>
    <property type="match status" value="1"/>
</dbReference>
<dbReference type="PROSITE" id="PS50110">
    <property type="entry name" value="RESPONSE_REGULATORY"/>
    <property type="match status" value="1"/>
</dbReference>
<evidence type="ECO:0000256" key="1">
    <source>
        <dbReference type="ARBA" id="ARBA00022553"/>
    </source>
</evidence>